<name>M4C4V6_HYAAE</name>
<proteinExistence type="predicted"/>
<organism evidence="2 3">
    <name type="scientific">Hyaloperonospora arabidopsidis (strain Emoy2)</name>
    <name type="common">Downy mildew agent</name>
    <name type="synonym">Peronospora arabidopsidis</name>
    <dbReference type="NCBI Taxonomy" id="559515"/>
    <lineage>
        <taxon>Eukaryota</taxon>
        <taxon>Sar</taxon>
        <taxon>Stramenopiles</taxon>
        <taxon>Oomycota</taxon>
        <taxon>Peronosporomycetes</taxon>
        <taxon>Peronosporales</taxon>
        <taxon>Peronosporaceae</taxon>
        <taxon>Hyaloperonospora</taxon>
    </lineage>
</organism>
<dbReference type="EMBL" id="ABWE02003347">
    <property type="status" value="NOT_ANNOTATED_CDS"/>
    <property type="molecule type" value="Genomic_DNA"/>
</dbReference>
<dbReference type="Proteomes" id="UP000011713">
    <property type="component" value="Unassembled WGS sequence"/>
</dbReference>
<reference evidence="3" key="1">
    <citation type="journal article" date="2010" name="Science">
        <title>Signatures of adaptation to obligate biotrophy in the Hyaloperonospora arabidopsidis genome.</title>
        <authorList>
            <person name="Baxter L."/>
            <person name="Tripathy S."/>
            <person name="Ishaque N."/>
            <person name="Boot N."/>
            <person name="Cabral A."/>
            <person name="Kemen E."/>
            <person name="Thines M."/>
            <person name="Ah-Fong A."/>
            <person name="Anderson R."/>
            <person name="Badejoko W."/>
            <person name="Bittner-Eddy P."/>
            <person name="Boore J.L."/>
            <person name="Chibucos M.C."/>
            <person name="Coates M."/>
            <person name="Dehal P."/>
            <person name="Delehaunty K."/>
            <person name="Dong S."/>
            <person name="Downton P."/>
            <person name="Dumas B."/>
            <person name="Fabro G."/>
            <person name="Fronick C."/>
            <person name="Fuerstenberg S.I."/>
            <person name="Fulton L."/>
            <person name="Gaulin E."/>
            <person name="Govers F."/>
            <person name="Hughes L."/>
            <person name="Humphray S."/>
            <person name="Jiang R.H."/>
            <person name="Judelson H."/>
            <person name="Kamoun S."/>
            <person name="Kyung K."/>
            <person name="Meijer H."/>
            <person name="Minx P."/>
            <person name="Morris P."/>
            <person name="Nelson J."/>
            <person name="Phuntumart V."/>
            <person name="Qutob D."/>
            <person name="Rehmany A."/>
            <person name="Rougon-Cardoso A."/>
            <person name="Ryden P."/>
            <person name="Torto-Alalibo T."/>
            <person name="Studholme D."/>
            <person name="Wang Y."/>
            <person name="Win J."/>
            <person name="Wood J."/>
            <person name="Clifton S.W."/>
            <person name="Rogers J."/>
            <person name="Van den Ackerveken G."/>
            <person name="Jones J.D."/>
            <person name="McDowell J.M."/>
            <person name="Beynon J."/>
            <person name="Tyler B.M."/>
        </authorList>
    </citation>
    <scope>NUCLEOTIDE SEQUENCE [LARGE SCALE GENOMIC DNA]</scope>
    <source>
        <strain evidence="3">Emoy2</strain>
    </source>
</reference>
<evidence type="ECO:0000313" key="3">
    <source>
        <dbReference type="Proteomes" id="UP000011713"/>
    </source>
</evidence>
<feature type="region of interest" description="Disordered" evidence="1">
    <location>
        <begin position="66"/>
        <end position="87"/>
    </location>
</feature>
<dbReference type="HOGENOM" id="CLU_2488202_0_0_1"/>
<keyword evidence="3" id="KW-1185">Reference proteome</keyword>
<dbReference type="VEuPathDB" id="FungiDB:HpaG814126"/>
<dbReference type="InParanoid" id="M4C4V6"/>
<protein>
    <submittedName>
        <fullName evidence="2">Uncharacterized protein</fullName>
    </submittedName>
</protein>
<reference evidence="2" key="2">
    <citation type="submission" date="2015-06" db="UniProtKB">
        <authorList>
            <consortium name="EnsemblProtists"/>
        </authorList>
    </citation>
    <scope>IDENTIFICATION</scope>
    <source>
        <strain evidence="2">Emoy2</strain>
    </source>
</reference>
<evidence type="ECO:0000256" key="1">
    <source>
        <dbReference type="SAM" id="MobiDB-lite"/>
    </source>
</evidence>
<accession>M4C4V6</accession>
<sequence>MELSFTARLRSNAMFQDSRRRVDILLRVRCAIDDDLVIFTGKKNAGIFLNEFAVKNRIPEGDADGAADYIKNDDNDNDDETVTGIAG</sequence>
<evidence type="ECO:0000313" key="2">
    <source>
        <dbReference type="EnsemblProtists" id="HpaP814126"/>
    </source>
</evidence>
<dbReference type="AlphaFoldDB" id="M4C4V6"/>
<dbReference type="EnsemblProtists" id="HpaT814126">
    <property type="protein sequence ID" value="HpaP814126"/>
    <property type="gene ID" value="HpaG814126"/>
</dbReference>